<keyword evidence="4" id="KW-1185">Reference proteome</keyword>
<protein>
    <recommendedName>
        <fullName evidence="5">DUF2235 domain-containing protein</fullName>
    </recommendedName>
</protein>
<gene>
    <name evidence="3" type="ORF">GCM10022278_39280</name>
</gene>
<accession>A0ABP7QAI0</accession>
<dbReference type="InterPro" id="IPR018712">
    <property type="entry name" value="Tle1-like_cat"/>
</dbReference>
<feature type="domain" description="PilZ" evidence="1">
    <location>
        <begin position="398"/>
        <end position="461"/>
    </location>
</feature>
<dbReference type="Pfam" id="PF07238">
    <property type="entry name" value="PilZ"/>
    <property type="match status" value="1"/>
</dbReference>
<evidence type="ECO:0000259" key="2">
    <source>
        <dbReference type="Pfam" id="PF09994"/>
    </source>
</evidence>
<evidence type="ECO:0000259" key="1">
    <source>
        <dbReference type="Pfam" id="PF07238"/>
    </source>
</evidence>
<dbReference type="PANTHER" id="PTHR33840:SF1">
    <property type="entry name" value="TLE1 PHOSPHOLIPASE DOMAIN-CONTAINING PROTEIN"/>
    <property type="match status" value="1"/>
</dbReference>
<proteinExistence type="predicted"/>
<dbReference type="RefSeq" id="WP_344809627.1">
    <property type="nucleotide sequence ID" value="NZ_BAABBO010000023.1"/>
</dbReference>
<evidence type="ECO:0000313" key="4">
    <source>
        <dbReference type="Proteomes" id="UP001501337"/>
    </source>
</evidence>
<dbReference type="Pfam" id="PF09994">
    <property type="entry name" value="T6SS_Tle1-like_cat"/>
    <property type="match status" value="1"/>
</dbReference>
<dbReference type="InterPro" id="IPR009875">
    <property type="entry name" value="PilZ_domain"/>
</dbReference>
<evidence type="ECO:0008006" key="5">
    <source>
        <dbReference type="Google" id="ProtNLM"/>
    </source>
</evidence>
<reference evidence="4" key="1">
    <citation type="journal article" date="2019" name="Int. J. Syst. Evol. Microbiol.">
        <title>The Global Catalogue of Microorganisms (GCM) 10K type strain sequencing project: providing services to taxonomists for standard genome sequencing and annotation.</title>
        <authorList>
            <consortium name="The Broad Institute Genomics Platform"/>
            <consortium name="The Broad Institute Genome Sequencing Center for Infectious Disease"/>
            <person name="Wu L."/>
            <person name="Ma J."/>
        </authorList>
    </citation>
    <scope>NUCLEOTIDE SEQUENCE [LARGE SCALE GENOMIC DNA]</scope>
    <source>
        <strain evidence="4">JCM 17555</strain>
    </source>
</reference>
<sequence length="464" mass="51562">MSKSIVLFCDGTWNKPEDEHGLVHPTNVLRFMRLLKPKDNNLHQIVYYDTGIGTGGVWDKYVGGAFGLGISNNIMDAYRFLANNWAEGDRIFMLGFSRGAYTVRSLAGFVHFMGLLHKESMPAFPLCYQYYRAFSEDRLEMKQAQLVESLRETISQANRRPPIHFLGVWDTVGALGVTLPGFQRLSRGWVGFHNTQLSSTIRHAVHALALDETRSQFAANLWTYPADPSTAEAGSPSPSIVSDQVLQVWFPGVHSDVGGGYPDSDISDQALAFMIAQARRHGLQFYESSAELAPSSAPEHWLINDETKGIYRLSPRHHRPIGDQQRLEAGLELAVNEKIHESTVQRLNAGGSFQNGDRLREALRDGMAIYHERDAARITLPGTGKSGSIIHVDFSGSSDGEQRLACKILDYSDRGARIDCSESAALRPGKVVQFQTEDQRVRSATVRWQHDSTAGIQFNETPAA</sequence>
<comment type="caution">
    <text evidence="3">The sequence shown here is derived from an EMBL/GenBank/DDBJ whole genome shotgun (WGS) entry which is preliminary data.</text>
</comment>
<name>A0ABP7QAI0_9GAMM</name>
<dbReference type="EMBL" id="BAABBO010000023">
    <property type="protein sequence ID" value="GAA3978837.1"/>
    <property type="molecule type" value="Genomic_DNA"/>
</dbReference>
<dbReference type="PANTHER" id="PTHR33840">
    <property type="match status" value="1"/>
</dbReference>
<feature type="domain" description="T6SS Phospholipase effector Tle1-like catalytic" evidence="2">
    <location>
        <begin position="3"/>
        <end position="277"/>
    </location>
</feature>
<evidence type="ECO:0000313" key="3">
    <source>
        <dbReference type="EMBL" id="GAA3978837.1"/>
    </source>
</evidence>
<dbReference type="Proteomes" id="UP001501337">
    <property type="component" value="Unassembled WGS sequence"/>
</dbReference>
<organism evidence="3 4">
    <name type="scientific">Allohahella marinimesophila</name>
    <dbReference type="NCBI Taxonomy" id="1054972"/>
    <lineage>
        <taxon>Bacteria</taxon>
        <taxon>Pseudomonadati</taxon>
        <taxon>Pseudomonadota</taxon>
        <taxon>Gammaproteobacteria</taxon>
        <taxon>Oceanospirillales</taxon>
        <taxon>Hahellaceae</taxon>
        <taxon>Allohahella</taxon>
    </lineage>
</organism>